<dbReference type="PANTHER" id="PTHR13481">
    <property type="entry name" value="SREBP REGULATING GENE PROTEIN"/>
    <property type="match status" value="1"/>
</dbReference>
<dbReference type="FunCoup" id="A0A7M7G420">
    <property type="interactions" value="208"/>
</dbReference>
<proteinExistence type="inferred from homology"/>
<reference evidence="9" key="1">
    <citation type="submission" date="2021-01" db="UniProtKB">
        <authorList>
            <consortium name="EnsemblMetazoa"/>
        </authorList>
    </citation>
    <scope>IDENTIFICATION</scope>
</reference>
<dbReference type="InterPro" id="IPR019352">
    <property type="entry name" value="SPRING1"/>
</dbReference>
<evidence type="ECO:0000313" key="9">
    <source>
        <dbReference type="EnsemblMetazoa" id="XP_001602536"/>
    </source>
</evidence>
<accession>A0A7M7G420</accession>
<dbReference type="PANTHER" id="PTHR13481:SF0">
    <property type="entry name" value="SREBP REGULATING GENE PROTEIN"/>
    <property type="match status" value="1"/>
</dbReference>
<evidence type="ECO:0000256" key="1">
    <source>
        <dbReference type="ARBA" id="ARBA00004194"/>
    </source>
</evidence>
<dbReference type="InParanoid" id="A0A7M7G420"/>
<dbReference type="GO" id="GO:0000139">
    <property type="term" value="C:Golgi membrane"/>
    <property type="evidence" value="ECO:0007669"/>
    <property type="project" value="UniProtKB-SubCell"/>
</dbReference>
<evidence type="ECO:0000256" key="5">
    <source>
        <dbReference type="ARBA" id="ARBA00023136"/>
    </source>
</evidence>
<dbReference type="Pfam" id="PF10218">
    <property type="entry name" value="SPRING1"/>
    <property type="match status" value="1"/>
</dbReference>
<dbReference type="GO" id="GO:2000640">
    <property type="term" value="P:positive regulation of SREBP signaling pathway"/>
    <property type="evidence" value="ECO:0007669"/>
    <property type="project" value="InterPro"/>
</dbReference>
<comment type="similarity">
    <text evidence="7">Belongs to the SPRING family.</text>
</comment>
<evidence type="ECO:0000313" key="10">
    <source>
        <dbReference type="Proteomes" id="UP000002358"/>
    </source>
</evidence>
<keyword evidence="10" id="KW-1185">Reference proteome</keyword>
<dbReference type="AlphaFoldDB" id="A0A7M7G420"/>
<evidence type="ECO:0000256" key="6">
    <source>
        <dbReference type="ARBA" id="ARBA00023180"/>
    </source>
</evidence>
<comment type="subcellular location">
    <subcellularLocation>
        <location evidence="1">Golgi apparatus membrane</location>
        <topology evidence="1">Single-pass membrane protein</topology>
    </subcellularLocation>
</comment>
<dbReference type="SMR" id="A0A7M7G420"/>
<evidence type="ECO:0000256" key="8">
    <source>
        <dbReference type="ARBA" id="ARBA00023485"/>
    </source>
</evidence>
<keyword evidence="4" id="KW-0333">Golgi apparatus</keyword>
<keyword evidence="2" id="KW-0812">Transmembrane</keyword>
<keyword evidence="5" id="KW-0472">Membrane</keyword>
<evidence type="ECO:0000256" key="7">
    <source>
        <dbReference type="ARBA" id="ARBA00023461"/>
    </source>
</evidence>
<protein>
    <recommendedName>
        <fullName evidence="8">SREBP regulating gene protein</fullName>
    </recommendedName>
</protein>
<name>A0A7M7G420_NASVI</name>
<evidence type="ECO:0000256" key="3">
    <source>
        <dbReference type="ARBA" id="ARBA00022989"/>
    </source>
</evidence>
<sequence length="329" mass="37700">MSIWTSIFRYFRRRLLFGLIFALLFIYCVLSLFRNEKKGLTFGNDFDDMDNMIIGENSDDIFNDEDGDEEIVKSPGKPLLWQMEVMNDVGNANSVEFANIDSYGENETSSKPCRNSVQGKLLIVDEKGYVCSRHEVLSNGCCSLEASDQRTISSSVPSSKKTRYSCKTCSPQGCCTIYEYCVSCCLDPNKVKKRKSFTIDQIRKENLKLRRGEDILKLRLRSLDRFQLCLAACRTSSASVQHENTYKNPLYKHCYILQLPSNHLTQRHKRNSISLNNNDNDLRIAFTSSSAVELLYLHLLLHEYSKSNESTVCVYPNLFQIKANVRCSI</sequence>
<organism evidence="9 10">
    <name type="scientific">Nasonia vitripennis</name>
    <name type="common">Parasitic wasp</name>
    <dbReference type="NCBI Taxonomy" id="7425"/>
    <lineage>
        <taxon>Eukaryota</taxon>
        <taxon>Metazoa</taxon>
        <taxon>Ecdysozoa</taxon>
        <taxon>Arthropoda</taxon>
        <taxon>Hexapoda</taxon>
        <taxon>Insecta</taxon>
        <taxon>Pterygota</taxon>
        <taxon>Neoptera</taxon>
        <taxon>Endopterygota</taxon>
        <taxon>Hymenoptera</taxon>
        <taxon>Apocrita</taxon>
        <taxon>Proctotrupomorpha</taxon>
        <taxon>Chalcidoidea</taxon>
        <taxon>Pteromalidae</taxon>
        <taxon>Pteromalinae</taxon>
        <taxon>Nasonia</taxon>
    </lineage>
</organism>
<dbReference type="GeneID" id="100118604"/>
<keyword evidence="3" id="KW-1133">Transmembrane helix</keyword>
<evidence type="ECO:0000256" key="4">
    <source>
        <dbReference type="ARBA" id="ARBA00023034"/>
    </source>
</evidence>
<dbReference type="OrthoDB" id="70142at2759"/>
<dbReference type="Proteomes" id="UP000002358">
    <property type="component" value="Chromosome 2"/>
</dbReference>
<dbReference type="KEGG" id="nvi:100118604"/>
<evidence type="ECO:0000256" key="2">
    <source>
        <dbReference type="ARBA" id="ARBA00022692"/>
    </source>
</evidence>
<dbReference type="EnsemblMetazoa" id="XM_001602486">
    <property type="protein sequence ID" value="XP_001602536"/>
    <property type="gene ID" value="LOC100118604"/>
</dbReference>
<keyword evidence="6" id="KW-0325">Glycoprotein</keyword>
<dbReference type="RefSeq" id="XP_001602536.2">
    <property type="nucleotide sequence ID" value="XM_001602486.6"/>
</dbReference>